<accession>A0A1H6FKD1</accession>
<dbReference type="EMBL" id="FNWJ01000001">
    <property type="protein sequence ID" value="SEH10283.1"/>
    <property type="molecule type" value="Genomic_DNA"/>
</dbReference>
<dbReference type="AlphaFoldDB" id="A0A1H6FKD1"/>
<gene>
    <name evidence="1" type="ORF">SAMN02745716_0132</name>
</gene>
<organism evidence="1 2">
    <name type="scientific">Thermoleophilum album</name>
    <dbReference type="NCBI Taxonomy" id="29539"/>
    <lineage>
        <taxon>Bacteria</taxon>
        <taxon>Bacillati</taxon>
        <taxon>Actinomycetota</taxon>
        <taxon>Thermoleophilia</taxon>
        <taxon>Thermoleophilales</taxon>
        <taxon>Thermoleophilaceae</taxon>
        <taxon>Thermoleophilum</taxon>
    </lineage>
</organism>
<evidence type="ECO:0000313" key="2">
    <source>
        <dbReference type="Proteomes" id="UP000222056"/>
    </source>
</evidence>
<dbReference type="STRING" id="29539.SAMN02745716_0132"/>
<evidence type="ECO:0000313" key="1">
    <source>
        <dbReference type="EMBL" id="SEH10283.1"/>
    </source>
</evidence>
<proteinExistence type="predicted"/>
<sequence length="164" mass="17651">MLVAALVALTSGCGRGEADLARELAASRGRDVVLLRRSELAAFPKDSPEHSALAFWRALQLGDAASAWSYVAPQARTSVARRVVRVLAGAPAAKLALAMPRAETHSRRALLRFELAVGHPTPGARAIGGERWAQPSPLALVMRRSRGRWLIAGVRLSSPQRPHR</sequence>
<keyword evidence="2" id="KW-1185">Reference proteome</keyword>
<name>A0A1H6FKD1_THEAL</name>
<dbReference type="Proteomes" id="UP000222056">
    <property type="component" value="Unassembled WGS sequence"/>
</dbReference>
<reference evidence="2" key="1">
    <citation type="submission" date="2016-10" db="EMBL/GenBank/DDBJ databases">
        <authorList>
            <person name="Varghese N."/>
            <person name="Submissions S."/>
        </authorList>
    </citation>
    <scope>NUCLEOTIDE SEQUENCE [LARGE SCALE GENOMIC DNA]</scope>
    <source>
        <strain evidence="2">ATCC 35263</strain>
    </source>
</reference>
<evidence type="ECO:0008006" key="3">
    <source>
        <dbReference type="Google" id="ProtNLM"/>
    </source>
</evidence>
<protein>
    <recommendedName>
        <fullName evidence="3">Mce-associated membrane protein</fullName>
    </recommendedName>
</protein>